<comment type="cofactor">
    <cofactor evidence="1 4">
        <name>FAD</name>
        <dbReference type="ChEBI" id="CHEBI:57692"/>
    </cofactor>
</comment>
<dbReference type="AlphaFoldDB" id="A0A9J6BQ77"/>
<dbReference type="PANTHER" id="PTHR10742">
    <property type="entry name" value="FLAVIN MONOAMINE OXIDASE"/>
    <property type="match status" value="1"/>
</dbReference>
<feature type="domain" description="Amine oxidase" evidence="6">
    <location>
        <begin position="29"/>
        <end position="480"/>
    </location>
</feature>
<dbReference type="Proteomes" id="UP001107558">
    <property type="component" value="Chromosome 3"/>
</dbReference>
<dbReference type="InterPro" id="IPR050281">
    <property type="entry name" value="Flavin_monoamine_oxidase"/>
</dbReference>
<feature type="binding site" evidence="3">
    <location>
        <begin position="50"/>
        <end position="51"/>
    </location>
    <ligand>
        <name>FAD</name>
        <dbReference type="ChEBI" id="CHEBI:57692"/>
    </ligand>
</feature>
<dbReference type="SUPFAM" id="SSF54373">
    <property type="entry name" value="FAD-linked reductases, C-terminal domain"/>
    <property type="match status" value="1"/>
</dbReference>
<keyword evidence="2 4" id="KW-0560">Oxidoreductase</keyword>
<dbReference type="EC" id="1.4.3.-" evidence="4"/>
<evidence type="ECO:0000256" key="2">
    <source>
        <dbReference type="ARBA" id="ARBA00023002"/>
    </source>
</evidence>
<feature type="signal peptide" evidence="5">
    <location>
        <begin position="1"/>
        <end position="18"/>
    </location>
</feature>
<comment type="similarity">
    <text evidence="4">Belongs to the flavin monoamine oxidase family.</text>
</comment>
<organism evidence="7 8">
    <name type="scientific">Polypedilum vanderplanki</name>
    <name type="common">Sleeping chironomid midge</name>
    <dbReference type="NCBI Taxonomy" id="319348"/>
    <lineage>
        <taxon>Eukaryota</taxon>
        <taxon>Metazoa</taxon>
        <taxon>Ecdysozoa</taxon>
        <taxon>Arthropoda</taxon>
        <taxon>Hexapoda</taxon>
        <taxon>Insecta</taxon>
        <taxon>Pterygota</taxon>
        <taxon>Neoptera</taxon>
        <taxon>Endopterygota</taxon>
        <taxon>Diptera</taxon>
        <taxon>Nematocera</taxon>
        <taxon>Chironomoidea</taxon>
        <taxon>Chironomidae</taxon>
        <taxon>Chironominae</taxon>
        <taxon>Polypedilum</taxon>
        <taxon>Polypedilum</taxon>
    </lineage>
</organism>
<accession>A0A9J6BQ77</accession>
<dbReference type="Gene3D" id="3.50.50.60">
    <property type="entry name" value="FAD/NAD(P)-binding domain"/>
    <property type="match status" value="1"/>
</dbReference>
<evidence type="ECO:0000259" key="6">
    <source>
        <dbReference type="Pfam" id="PF01593"/>
    </source>
</evidence>
<sequence length="487" mass="55004">MWIKCLFLSILFINALDAEKSVIIVGAGLSGFSAAAKLMEKGGYDITILEAEGQIGGRIKSISYQDGSIDMGAQWIHGEVDNIIYQTAKNFGFGKTNFDTIDQTFVRSDGAALDQNLLNKLSKMIYEIVEHSDSEMRSYNGPFGNFVWEKFLKELNEDEILVNTDPKLIELFKNHIERELIGHHASNSWNDVSAVLNSNFADASGFQHWNWKKAGFFTYFNYITKNGGLNIKSKTQLNKKVTNIKYDLSSPTEKVIVRTADGKNYSAEHVIFTGSLGVLKKFHSILFIPNLPQDKITAIEKNAFGAIAKVFLHFEQPFWPNEDFISYSFLWNDAQRDEAKANGREWLFGVAAFFIVDQYPNLLEGFIGGEKVKDFENTNDEKLIDDIMWFFEKFLGKTIPKPTIAGRTKWLTNENFLGTYTYLSMEAEKAKVGPDDLEKSLYNSDDKPVILFAGEATDFNYPSFAHGAITSGNRAADVLIKYYDSLN</sequence>
<feature type="chain" id="PRO_5039892850" description="Amine oxidase" evidence="5">
    <location>
        <begin position="19"/>
        <end position="487"/>
    </location>
</feature>
<reference evidence="7" key="1">
    <citation type="submission" date="2021-03" db="EMBL/GenBank/DDBJ databases">
        <title>Chromosome level genome of the anhydrobiotic midge Polypedilum vanderplanki.</title>
        <authorList>
            <person name="Yoshida Y."/>
            <person name="Kikawada T."/>
            <person name="Gusev O."/>
        </authorList>
    </citation>
    <scope>NUCLEOTIDE SEQUENCE</scope>
    <source>
        <strain evidence="7">NIAS01</strain>
        <tissue evidence="7">Whole body or cell culture</tissue>
    </source>
</reference>
<evidence type="ECO:0000256" key="1">
    <source>
        <dbReference type="ARBA" id="ARBA00001974"/>
    </source>
</evidence>
<name>A0A9J6BQ77_POLVA</name>
<feature type="binding site" evidence="3">
    <location>
        <position position="366"/>
    </location>
    <ligand>
        <name>substrate</name>
    </ligand>
</feature>
<dbReference type="GO" id="GO:0008131">
    <property type="term" value="F:primary methylamine oxidase activity"/>
    <property type="evidence" value="ECO:0007669"/>
    <property type="project" value="UniProtKB-ARBA"/>
</dbReference>
<evidence type="ECO:0000313" key="7">
    <source>
        <dbReference type="EMBL" id="KAG5671914.1"/>
    </source>
</evidence>
<gene>
    <name evidence="7" type="ORF">PVAND_002083</name>
</gene>
<keyword evidence="8" id="KW-1185">Reference proteome</keyword>
<keyword evidence="5" id="KW-0732">Signal</keyword>
<feature type="binding site" evidence="3">
    <location>
        <position position="241"/>
    </location>
    <ligand>
        <name>substrate</name>
    </ligand>
</feature>
<dbReference type="GO" id="GO:0046592">
    <property type="term" value="F:polyamine oxidase activity"/>
    <property type="evidence" value="ECO:0007669"/>
    <property type="project" value="TreeGrafter"/>
</dbReference>
<dbReference type="Gene3D" id="3.90.660.10">
    <property type="match status" value="1"/>
</dbReference>
<dbReference type="InterPro" id="IPR001613">
    <property type="entry name" value="Flavin_amine_oxidase"/>
</dbReference>
<evidence type="ECO:0000256" key="4">
    <source>
        <dbReference type="RuleBase" id="RU362067"/>
    </source>
</evidence>
<keyword evidence="4" id="KW-0285">Flavoprotein</keyword>
<dbReference type="OrthoDB" id="5046242at2759"/>
<evidence type="ECO:0000313" key="8">
    <source>
        <dbReference type="Proteomes" id="UP001107558"/>
    </source>
</evidence>
<dbReference type="InterPro" id="IPR036188">
    <property type="entry name" value="FAD/NAD-bd_sf"/>
</dbReference>
<dbReference type="PRINTS" id="PR00757">
    <property type="entry name" value="AMINEOXDASEF"/>
</dbReference>
<dbReference type="InterPro" id="IPR002937">
    <property type="entry name" value="Amino_oxidase"/>
</dbReference>
<feature type="binding site" evidence="3">
    <location>
        <position position="30"/>
    </location>
    <ligand>
        <name>FAD</name>
        <dbReference type="ChEBI" id="CHEBI:57692"/>
    </ligand>
</feature>
<dbReference type="Pfam" id="PF01593">
    <property type="entry name" value="Amino_oxidase"/>
    <property type="match status" value="1"/>
</dbReference>
<evidence type="ECO:0000256" key="3">
    <source>
        <dbReference type="PIRSR" id="PIRSR601613-1"/>
    </source>
</evidence>
<evidence type="ECO:0000256" key="5">
    <source>
        <dbReference type="SAM" id="SignalP"/>
    </source>
</evidence>
<dbReference type="PANTHER" id="PTHR10742:SF398">
    <property type="entry name" value="AMINE OXIDASE DOMAIN-CONTAINING PROTEIN-RELATED"/>
    <property type="match status" value="1"/>
</dbReference>
<keyword evidence="4" id="KW-0274">FAD</keyword>
<protein>
    <recommendedName>
        <fullName evidence="4">Amine oxidase</fullName>
        <ecNumber evidence="4">1.4.3.-</ecNumber>
    </recommendedName>
</protein>
<dbReference type="SUPFAM" id="SSF51905">
    <property type="entry name" value="FAD/NAD(P)-binding domain"/>
    <property type="match status" value="1"/>
</dbReference>
<dbReference type="EMBL" id="JADBJN010000003">
    <property type="protein sequence ID" value="KAG5671914.1"/>
    <property type="molecule type" value="Genomic_DNA"/>
</dbReference>
<proteinExistence type="inferred from homology"/>
<comment type="caution">
    <text evidence="7">The sequence shown here is derived from an EMBL/GenBank/DDBJ whole genome shotgun (WGS) entry which is preliminary data.</text>
</comment>